<sequence>MASAPPLPPRQFPTSGFVSLDPSEKIEEERLPFYVRERYYPVYIGEVLASRYQVVSKLGYGTSSTAWLCRNLQERDYHTLKICVRGQKTDHEIAISKHLKNADAHPGKNLVRLVLDSFEVVGPHEKHVCLLYQPLGMSFTEFQNLLSDNKFPKNLVQRSTQLTLVSLAFMHQNNIIHTDISSNNILQGMEDSSILSRLEEDEMKQPIARKVLSDRCIYYSRPMPTCTGLPVLSDLGEARVGNKKHKGDIMPGIYRAPEVILDMDWDYNVDIWSIGTMVWDLVEGGHLFFAKRNHILDGEQHLAEMVSLMGPPPPDFIKRSKKCYQFWDEKGDWKGSVPIPEQSPETRELQFFGEDKELFLNFLRRVFRWLPEERPTAEELAYDGFLMQAVLKAGD</sequence>
<reference evidence="8" key="1">
    <citation type="submission" date="2017-12" db="EMBL/GenBank/DDBJ databases">
        <authorList>
            <consortium name="DOE Joint Genome Institute"/>
            <person name="Mondo S.J."/>
            <person name="Kjaerbolling I."/>
            <person name="Vesth T.C."/>
            <person name="Frisvad J.C."/>
            <person name="Nybo J.L."/>
            <person name="Theobald S."/>
            <person name="Kuo A."/>
            <person name="Bowyer P."/>
            <person name="Matsuda Y."/>
            <person name="Lyhne E.K."/>
            <person name="Kogle M.E."/>
            <person name="Clum A."/>
            <person name="Lipzen A."/>
            <person name="Salamov A."/>
            <person name="Ngan C.Y."/>
            <person name="Daum C."/>
            <person name="Chiniquy J."/>
            <person name="Barry K."/>
            <person name="LaButti K."/>
            <person name="Haridas S."/>
            <person name="Simmons B.A."/>
            <person name="Magnuson J.K."/>
            <person name="Mortensen U.H."/>
            <person name="Larsen T.O."/>
            <person name="Grigoriev I.V."/>
            <person name="Baker S.E."/>
            <person name="Andersen M.R."/>
            <person name="Nordberg H.P."/>
            <person name="Cantor M.N."/>
            <person name="Hua S.X."/>
        </authorList>
    </citation>
    <scope>NUCLEOTIDE SEQUENCE [LARGE SCALE GENOMIC DNA]</scope>
    <source>
        <strain evidence="8">IBT 19404</strain>
    </source>
</reference>
<evidence type="ECO:0000256" key="4">
    <source>
        <dbReference type="ARBA" id="ARBA00022777"/>
    </source>
</evidence>
<dbReference type="AlphaFoldDB" id="A0A2J5HZ67"/>
<evidence type="ECO:0000256" key="3">
    <source>
        <dbReference type="ARBA" id="ARBA00022741"/>
    </source>
</evidence>
<keyword evidence="1" id="KW-0723">Serine/threonine-protein kinase</keyword>
<dbReference type="GO" id="GO:0043484">
    <property type="term" value="P:regulation of RNA splicing"/>
    <property type="evidence" value="ECO:0007669"/>
    <property type="project" value="TreeGrafter"/>
</dbReference>
<organism evidence="7 8">
    <name type="scientific">Aspergillus taichungensis</name>
    <dbReference type="NCBI Taxonomy" id="482145"/>
    <lineage>
        <taxon>Eukaryota</taxon>
        <taxon>Fungi</taxon>
        <taxon>Dikarya</taxon>
        <taxon>Ascomycota</taxon>
        <taxon>Pezizomycotina</taxon>
        <taxon>Eurotiomycetes</taxon>
        <taxon>Eurotiomycetidae</taxon>
        <taxon>Eurotiales</taxon>
        <taxon>Aspergillaceae</taxon>
        <taxon>Aspergillus</taxon>
        <taxon>Aspergillus subgen. Circumdati</taxon>
    </lineage>
</organism>
<feature type="domain" description="Protein kinase" evidence="6">
    <location>
        <begin position="52"/>
        <end position="386"/>
    </location>
</feature>
<name>A0A2J5HZ67_9EURO</name>
<dbReference type="SMART" id="SM00220">
    <property type="entry name" value="S_TKc"/>
    <property type="match status" value="1"/>
</dbReference>
<dbReference type="Proteomes" id="UP000235023">
    <property type="component" value="Unassembled WGS sequence"/>
</dbReference>
<evidence type="ECO:0000256" key="1">
    <source>
        <dbReference type="ARBA" id="ARBA00022527"/>
    </source>
</evidence>
<dbReference type="Pfam" id="PF00069">
    <property type="entry name" value="Pkinase"/>
    <property type="match status" value="1"/>
</dbReference>
<dbReference type="PANTHER" id="PTHR45646">
    <property type="entry name" value="SERINE/THREONINE-PROTEIN KINASE DOA-RELATED"/>
    <property type="match status" value="1"/>
</dbReference>
<dbReference type="InterPro" id="IPR051175">
    <property type="entry name" value="CLK_kinases"/>
</dbReference>
<dbReference type="GO" id="GO:0004674">
    <property type="term" value="F:protein serine/threonine kinase activity"/>
    <property type="evidence" value="ECO:0007669"/>
    <property type="project" value="UniProtKB-KW"/>
</dbReference>
<accession>A0A2J5HZ67</accession>
<keyword evidence="5" id="KW-0067">ATP-binding</keyword>
<evidence type="ECO:0000256" key="5">
    <source>
        <dbReference type="ARBA" id="ARBA00022840"/>
    </source>
</evidence>
<keyword evidence="3" id="KW-0547">Nucleotide-binding</keyword>
<evidence type="ECO:0000256" key="2">
    <source>
        <dbReference type="ARBA" id="ARBA00022679"/>
    </source>
</evidence>
<evidence type="ECO:0000259" key="6">
    <source>
        <dbReference type="PROSITE" id="PS50011"/>
    </source>
</evidence>
<dbReference type="GO" id="GO:0005524">
    <property type="term" value="F:ATP binding"/>
    <property type="evidence" value="ECO:0007669"/>
    <property type="project" value="UniProtKB-KW"/>
</dbReference>
<proteinExistence type="predicted"/>
<evidence type="ECO:0000313" key="7">
    <source>
        <dbReference type="EMBL" id="PLN82774.1"/>
    </source>
</evidence>
<dbReference type="InterPro" id="IPR000719">
    <property type="entry name" value="Prot_kinase_dom"/>
</dbReference>
<dbReference type="PROSITE" id="PS50011">
    <property type="entry name" value="PROTEIN_KINASE_DOM"/>
    <property type="match status" value="1"/>
</dbReference>
<dbReference type="PANTHER" id="PTHR45646:SF11">
    <property type="entry name" value="SERINE_THREONINE-PROTEIN KINASE DOA"/>
    <property type="match status" value="1"/>
</dbReference>
<dbReference type="OrthoDB" id="5979581at2759"/>
<gene>
    <name evidence="7" type="ORF">BDW42DRAFT_200288</name>
</gene>
<dbReference type="GO" id="GO:0005634">
    <property type="term" value="C:nucleus"/>
    <property type="evidence" value="ECO:0007669"/>
    <property type="project" value="TreeGrafter"/>
</dbReference>
<keyword evidence="8" id="KW-1185">Reference proteome</keyword>
<protein>
    <submittedName>
        <fullName evidence="7">Kinase-like domain-containing protein</fullName>
    </submittedName>
</protein>
<dbReference type="InterPro" id="IPR011009">
    <property type="entry name" value="Kinase-like_dom_sf"/>
</dbReference>
<keyword evidence="4 7" id="KW-0418">Kinase</keyword>
<dbReference type="SUPFAM" id="SSF56112">
    <property type="entry name" value="Protein kinase-like (PK-like)"/>
    <property type="match status" value="1"/>
</dbReference>
<dbReference type="Gene3D" id="1.10.510.10">
    <property type="entry name" value="Transferase(Phosphotransferase) domain 1"/>
    <property type="match status" value="1"/>
</dbReference>
<dbReference type="Gene3D" id="3.30.200.20">
    <property type="entry name" value="Phosphorylase Kinase, domain 1"/>
    <property type="match status" value="1"/>
</dbReference>
<dbReference type="EMBL" id="KZ559524">
    <property type="protein sequence ID" value="PLN82774.1"/>
    <property type="molecule type" value="Genomic_DNA"/>
</dbReference>
<evidence type="ECO:0000313" key="8">
    <source>
        <dbReference type="Proteomes" id="UP000235023"/>
    </source>
</evidence>
<keyword evidence="2" id="KW-0808">Transferase</keyword>